<dbReference type="InterPro" id="IPR000182">
    <property type="entry name" value="GNAT_dom"/>
</dbReference>
<dbReference type="PANTHER" id="PTHR31438:SF1">
    <property type="entry name" value="LYSINE N-ACYLTRANSFERASE C17G9.06C-RELATED"/>
    <property type="match status" value="1"/>
</dbReference>
<evidence type="ECO:0000259" key="2">
    <source>
        <dbReference type="PROSITE" id="PS51186"/>
    </source>
</evidence>
<protein>
    <submittedName>
        <fullName evidence="3">GNAT family N-acetyltransferase</fullName>
    </submittedName>
</protein>
<proteinExistence type="predicted"/>
<dbReference type="PROSITE" id="PS51186">
    <property type="entry name" value="GNAT"/>
    <property type="match status" value="1"/>
</dbReference>
<dbReference type="EMBL" id="MUAL01000034">
    <property type="protein sequence ID" value="OOR22938.1"/>
    <property type="molecule type" value="Genomic_DNA"/>
</dbReference>
<sequence>MLFQKENLLVRYVTKDDAPIISKWLTNPEILQYYEGRDNPQSVEKVLEHFIHNPNSNEKRCLIEFDEVPIGYIQMYPVDSEWKALYGYEESHNVWGMDQFIGEPTFWGKGIGTKLVQAAITYIIENVGAEAIAMDPKVNNERAIKCYEKCGFKKVKILKEHELHEGKLEDCWMMEYKQL</sequence>
<keyword evidence="3" id="KW-0808">Transferase</keyword>
<dbReference type="Proteomes" id="UP000191124">
    <property type="component" value="Unassembled WGS sequence"/>
</dbReference>
<feature type="domain" description="N-acetyltransferase" evidence="2">
    <location>
        <begin position="8"/>
        <end position="178"/>
    </location>
</feature>
<evidence type="ECO:0000256" key="1">
    <source>
        <dbReference type="ARBA" id="ARBA00023251"/>
    </source>
</evidence>
<organism evidence="3 4">
    <name type="scientific">Bacillus cereus</name>
    <dbReference type="NCBI Taxonomy" id="1396"/>
    <lineage>
        <taxon>Bacteria</taxon>
        <taxon>Bacillati</taxon>
        <taxon>Bacillota</taxon>
        <taxon>Bacilli</taxon>
        <taxon>Bacillales</taxon>
        <taxon>Bacillaceae</taxon>
        <taxon>Bacillus</taxon>
        <taxon>Bacillus cereus group</taxon>
    </lineage>
</organism>
<dbReference type="CDD" id="cd04301">
    <property type="entry name" value="NAT_SF"/>
    <property type="match status" value="1"/>
</dbReference>
<dbReference type="InterPro" id="IPR016181">
    <property type="entry name" value="Acyl_CoA_acyltransferase"/>
</dbReference>
<comment type="caution">
    <text evidence="3">The sequence shown here is derived from an EMBL/GenBank/DDBJ whole genome shotgun (WGS) entry which is preliminary data.</text>
</comment>
<evidence type="ECO:0000313" key="3">
    <source>
        <dbReference type="EMBL" id="OOR22938.1"/>
    </source>
</evidence>
<gene>
    <name evidence="3" type="ORF">BW892_17560</name>
</gene>
<reference evidence="3 4" key="1">
    <citation type="submission" date="2017-01" db="EMBL/GenBank/DDBJ databases">
        <title>Bacillus cereus isolates.</title>
        <authorList>
            <person name="Beno S.M."/>
        </authorList>
    </citation>
    <scope>NUCLEOTIDE SEQUENCE [LARGE SCALE GENOMIC DNA]</scope>
    <source>
        <strain evidence="3 4">FSL M7-1219</strain>
    </source>
</reference>
<dbReference type="SUPFAM" id="SSF55729">
    <property type="entry name" value="Acyl-CoA N-acyltransferases (Nat)"/>
    <property type="match status" value="1"/>
</dbReference>
<dbReference type="PANTHER" id="PTHR31438">
    <property type="entry name" value="LYSINE N-ACYLTRANSFERASE C17G9.06C-RELATED"/>
    <property type="match status" value="1"/>
</dbReference>
<name>A0A1S9UL83_BACCE</name>
<dbReference type="GO" id="GO:0016410">
    <property type="term" value="F:N-acyltransferase activity"/>
    <property type="evidence" value="ECO:0007669"/>
    <property type="project" value="TreeGrafter"/>
</dbReference>
<dbReference type="AlphaFoldDB" id="A0A1S9UL83"/>
<dbReference type="Pfam" id="PF13523">
    <property type="entry name" value="Acetyltransf_8"/>
    <property type="match status" value="1"/>
</dbReference>
<evidence type="ECO:0000313" key="4">
    <source>
        <dbReference type="Proteomes" id="UP000191124"/>
    </source>
</evidence>
<accession>A0A1S9UL83</accession>
<dbReference type="GO" id="GO:0046677">
    <property type="term" value="P:response to antibiotic"/>
    <property type="evidence" value="ECO:0007669"/>
    <property type="project" value="UniProtKB-KW"/>
</dbReference>
<keyword evidence="1" id="KW-0046">Antibiotic resistance</keyword>
<dbReference type="Gene3D" id="3.40.630.30">
    <property type="match status" value="1"/>
</dbReference>
<dbReference type="RefSeq" id="WP_078181108.1">
    <property type="nucleotide sequence ID" value="NZ_MUAL01000034.1"/>
</dbReference>